<feature type="region of interest" description="Disordered" evidence="1">
    <location>
        <begin position="309"/>
        <end position="366"/>
    </location>
</feature>
<accession>A0A7S4SNT8</accession>
<gene>
    <name evidence="3" type="ORF">DBRI00130_LOCUS37939</name>
</gene>
<dbReference type="Gene3D" id="3.30.2350.10">
    <property type="entry name" value="Pseudouridine synthase"/>
    <property type="match status" value="1"/>
</dbReference>
<dbReference type="InterPro" id="IPR050188">
    <property type="entry name" value="RluA_PseudoU_synthase"/>
</dbReference>
<dbReference type="GO" id="GO:0000455">
    <property type="term" value="P:enzyme-directed rRNA pseudouridine synthesis"/>
    <property type="evidence" value="ECO:0007669"/>
    <property type="project" value="TreeGrafter"/>
</dbReference>
<evidence type="ECO:0000256" key="1">
    <source>
        <dbReference type="SAM" id="MobiDB-lite"/>
    </source>
</evidence>
<dbReference type="InterPro" id="IPR020103">
    <property type="entry name" value="PsdUridine_synth_cat_dom_sf"/>
</dbReference>
<dbReference type="InterPro" id="IPR006145">
    <property type="entry name" value="PsdUridine_synth_RsuA/RluA"/>
</dbReference>
<dbReference type="Pfam" id="PF00849">
    <property type="entry name" value="PseudoU_synth_2"/>
    <property type="match status" value="1"/>
</dbReference>
<evidence type="ECO:0000313" key="3">
    <source>
        <dbReference type="EMBL" id="CAE4651485.1"/>
    </source>
</evidence>
<organism evidence="3">
    <name type="scientific">Ditylum brightwellii</name>
    <dbReference type="NCBI Taxonomy" id="49249"/>
    <lineage>
        <taxon>Eukaryota</taxon>
        <taxon>Sar</taxon>
        <taxon>Stramenopiles</taxon>
        <taxon>Ochrophyta</taxon>
        <taxon>Bacillariophyta</taxon>
        <taxon>Mediophyceae</taxon>
        <taxon>Lithodesmiophycidae</taxon>
        <taxon>Lithodesmiales</taxon>
        <taxon>Lithodesmiaceae</taxon>
        <taxon>Ditylum</taxon>
    </lineage>
</organism>
<dbReference type="PROSITE" id="PS01129">
    <property type="entry name" value="PSI_RLU"/>
    <property type="match status" value="1"/>
</dbReference>
<reference evidence="3" key="1">
    <citation type="submission" date="2021-01" db="EMBL/GenBank/DDBJ databases">
        <authorList>
            <person name="Corre E."/>
            <person name="Pelletier E."/>
            <person name="Niang G."/>
            <person name="Scheremetjew M."/>
            <person name="Finn R."/>
            <person name="Kale V."/>
            <person name="Holt S."/>
            <person name="Cochrane G."/>
            <person name="Meng A."/>
            <person name="Brown T."/>
            <person name="Cohen L."/>
        </authorList>
    </citation>
    <scope>NUCLEOTIDE SEQUENCE</scope>
    <source>
        <strain evidence="3">GSO104</strain>
    </source>
</reference>
<name>A0A7S4SNT8_9STRA</name>
<proteinExistence type="predicted"/>
<dbReference type="AlphaFoldDB" id="A0A7S4SNT8"/>
<dbReference type="EMBL" id="HBNS01050457">
    <property type="protein sequence ID" value="CAE4651485.1"/>
    <property type="molecule type" value="Transcribed_RNA"/>
</dbReference>
<dbReference type="SUPFAM" id="SSF55120">
    <property type="entry name" value="Pseudouridine synthase"/>
    <property type="match status" value="1"/>
</dbReference>
<feature type="domain" description="Pseudouridine synthase RsuA/RluA-like" evidence="2">
    <location>
        <begin position="189"/>
        <end position="402"/>
    </location>
</feature>
<dbReference type="InterPro" id="IPR006224">
    <property type="entry name" value="PsdUridine_synth_RluA-like_CS"/>
</dbReference>
<feature type="compositionally biased region" description="Basic and acidic residues" evidence="1">
    <location>
        <begin position="312"/>
        <end position="343"/>
    </location>
</feature>
<dbReference type="GO" id="GO:0009982">
    <property type="term" value="F:pseudouridine synthase activity"/>
    <property type="evidence" value="ECO:0007669"/>
    <property type="project" value="InterPro"/>
</dbReference>
<evidence type="ECO:0000259" key="2">
    <source>
        <dbReference type="Pfam" id="PF00849"/>
    </source>
</evidence>
<sequence length="522" mass="58676">MEGNDDSPVATFVNCNGLRYAVPYDSTTKPMYIKDKFVGQTLDLVLGQMFRRHRGTQPIEEAAAHWLKEIKAGRVEIRHRKTGRDDPWEWHVVSDRYDQDQAAAALVVCKGDSIRLRQHIHEKVVPASASNIKILFENEKWIAISKPGGLATLDEYGKGVNSLLTLVEEEIISRQQTFNLQNDKRIVGAGNKADKVTQKLNLQLAHRLDKLVSGVLFMGKSPGKAASLLREIQSASATKGEPGGAQKVYVARVRRNPESVALVNAPEVLVVDEFPEQATVEIELGWDNDNKRAVAMLSDTEAFATQLLARKQSQEGQDRKERWKDKNRQKYTSCKEKDEEKEQIISSPVNKKRKSDAATSTTPVHTTRFRRLSKAQQIDGTFLVECMPLSGQRHQIRAHLAAIGWPIANDTVYIGEASETACEKTNKLLAYVDDDAGTLKQLLGSPRVFRPWCTKCKWTMQMLSASSAKSLLEEDKQEEDDEVNNLRQLEVEGEIWLHSMRYILPKAGLDITAPLPEWAQPL</sequence>
<dbReference type="GO" id="GO:0003723">
    <property type="term" value="F:RNA binding"/>
    <property type="evidence" value="ECO:0007669"/>
    <property type="project" value="InterPro"/>
</dbReference>
<dbReference type="PANTHER" id="PTHR21600:SF40">
    <property type="entry name" value="PSEUDOURIDYLATE SYNTHASE RPUSD2"/>
    <property type="match status" value="1"/>
</dbReference>
<protein>
    <recommendedName>
        <fullName evidence="2">Pseudouridine synthase RsuA/RluA-like domain-containing protein</fullName>
    </recommendedName>
</protein>
<dbReference type="PANTHER" id="PTHR21600">
    <property type="entry name" value="MITOCHONDRIAL RNA PSEUDOURIDINE SYNTHASE"/>
    <property type="match status" value="1"/>
</dbReference>